<dbReference type="Gene3D" id="3.30.420.10">
    <property type="entry name" value="Ribonuclease H-like superfamily/Ribonuclease H"/>
    <property type="match status" value="1"/>
</dbReference>
<feature type="region of interest" description="Disordered" evidence="1">
    <location>
        <begin position="98"/>
        <end position="120"/>
    </location>
</feature>
<organism evidence="3 4">
    <name type="scientific">Deinococcus rhizophilus</name>
    <dbReference type="NCBI Taxonomy" id="3049544"/>
    <lineage>
        <taxon>Bacteria</taxon>
        <taxon>Thermotogati</taxon>
        <taxon>Deinococcota</taxon>
        <taxon>Deinococci</taxon>
        <taxon>Deinococcales</taxon>
        <taxon>Deinococcaceae</taxon>
        <taxon>Deinococcus</taxon>
    </lineage>
</organism>
<keyword evidence="4" id="KW-1185">Reference proteome</keyword>
<evidence type="ECO:0000313" key="4">
    <source>
        <dbReference type="Proteomes" id="UP001302059"/>
    </source>
</evidence>
<protein>
    <recommendedName>
        <fullName evidence="2">Integrase catalytic domain-containing protein</fullName>
    </recommendedName>
</protein>
<feature type="domain" description="Integrase catalytic" evidence="2">
    <location>
        <begin position="255"/>
        <end position="489"/>
    </location>
</feature>
<feature type="region of interest" description="Disordered" evidence="1">
    <location>
        <begin position="632"/>
        <end position="700"/>
    </location>
</feature>
<dbReference type="InterPro" id="IPR012337">
    <property type="entry name" value="RNaseH-like_sf"/>
</dbReference>
<dbReference type="SUPFAM" id="SSF53098">
    <property type="entry name" value="Ribonuclease H-like"/>
    <property type="match status" value="1"/>
</dbReference>
<evidence type="ECO:0000313" key="3">
    <source>
        <dbReference type="EMBL" id="MDL2344789.1"/>
    </source>
</evidence>
<evidence type="ECO:0000256" key="1">
    <source>
        <dbReference type="SAM" id="MobiDB-lite"/>
    </source>
</evidence>
<gene>
    <name evidence="3" type="ORF">QOL99_11595</name>
</gene>
<dbReference type="Proteomes" id="UP001302059">
    <property type="component" value="Unassembled WGS sequence"/>
</dbReference>
<dbReference type="PANTHER" id="PTHR35004">
    <property type="entry name" value="TRANSPOSASE RV3428C-RELATED"/>
    <property type="match status" value="1"/>
</dbReference>
<dbReference type="InterPro" id="IPR036397">
    <property type="entry name" value="RNaseH_sf"/>
</dbReference>
<feature type="compositionally biased region" description="Basic and acidic residues" evidence="1">
    <location>
        <begin position="665"/>
        <end position="684"/>
    </location>
</feature>
<feature type="compositionally biased region" description="Basic and acidic residues" evidence="1">
    <location>
        <begin position="98"/>
        <end position="109"/>
    </location>
</feature>
<dbReference type="InterPro" id="IPR001584">
    <property type="entry name" value="Integrase_cat-core"/>
</dbReference>
<dbReference type="PROSITE" id="PS50994">
    <property type="entry name" value="INTEGRASE"/>
    <property type="match status" value="1"/>
</dbReference>
<comment type="caution">
    <text evidence="3">The sequence shown here is derived from an EMBL/GenBank/DDBJ whole genome shotgun (WGS) entry which is preliminary data.</text>
</comment>
<sequence>MGGEGRPRLEAGAVVRFQGATHQVVGYEADGRIRLRDGQRGERVLDPGDLVGDPSFGFEGQEAAPLPPAQAFWDRLDPEVRAGALLREEHVREVLTGHRLGQPDDRFPGEPRPAYQEGTSREQRVQAKAAELGVSGRQIYRWMSDYRAAGHHPAALVSGHQTRTSSRLGDDALKLSEAILRVARQRREDADLSFTSLRGLVQRELEAMGCPEVALPTHNTFNKLVRRFAPELTHNAKRRRSDASTGTRRPFGKVVCVRPGQYVLIDITPFDLLARSEVDGRELRLRMVIAMDLYSRAIVAARLIEWEPRGVDVTTLLLDIAHPVRPHHSWPPLPEDARLPYLGIPEGLMLAAHDMPEGEPLLNIPPVLPEAVVVDNGMVFLSGQFRDLCARLGTDIMLARPGTGSDKAHIERLFLHIRQSLAERLKGYVGPHVLARGRHPRALHFPWELQFELTGWVARYYNHRPHDGLCHPRTPKVKLTPAEMFAFGVSHAGHLTVPLGRDAYYLALRTELRVISDTGVQLDGSRYDSEALNPYRNAESPYLDLGKRWPIKVDARDPTVIHFQDPLTLAWHEIPERDAAWRSRPFQQELADQVKVVLEDRRTQQAEADLEARKREMDDAYRARAEQSLRLAERTRQQALSTPAKQEVARREGARAQQEAMTGKPRGEAKKAREKPLRPPRPAEPEDLDDGLFGIVGDEF</sequence>
<proteinExistence type="predicted"/>
<dbReference type="EMBL" id="JASNGB010000112">
    <property type="protein sequence ID" value="MDL2344789.1"/>
    <property type="molecule type" value="Genomic_DNA"/>
</dbReference>
<name>A0ABT7JI91_9DEIO</name>
<dbReference type="RefSeq" id="WP_285524014.1">
    <property type="nucleotide sequence ID" value="NZ_JASNGB010000112.1"/>
</dbReference>
<accession>A0ABT7JI91</accession>
<reference evidence="3 4" key="1">
    <citation type="submission" date="2023-05" db="EMBL/GenBank/DDBJ databases">
        <authorList>
            <person name="Gao F."/>
        </authorList>
    </citation>
    <scope>NUCLEOTIDE SEQUENCE [LARGE SCALE GENOMIC DNA]</scope>
    <source>
        <strain evidence="3 4">MIMF12</strain>
    </source>
</reference>
<evidence type="ECO:0000259" key="2">
    <source>
        <dbReference type="PROSITE" id="PS50994"/>
    </source>
</evidence>